<dbReference type="VEuPathDB" id="ToxoDB:cyc_08354"/>
<sequence length="141" mass="15512">MAALNNSKHSSQQDLISLGCLVRSPDAASLESVLHAATAFVEPMESFCLQHDRQRLSRKGVVKGHTHRHHRQSAATAAAIECTKSESQEQLERLERSAEARLCDFACTKLENDSTRTSSVMRKAEASRQLRQQGLLTVVAG</sequence>
<protein>
    <submittedName>
        <fullName evidence="1">Uncharacterized protein</fullName>
    </submittedName>
</protein>
<reference evidence="1 2" key="1">
    <citation type="journal article" date="2016" name="BMC Genomics">
        <title>Comparative genomics reveals Cyclospora cayetanensis possesses coccidia-like metabolism and invasion components but unique surface antigens.</title>
        <authorList>
            <person name="Liu S."/>
            <person name="Wang L."/>
            <person name="Zheng H."/>
            <person name="Xu Z."/>
            <person name="Roellig D.M."/>
            <person name="Li N."/>
            <person name="Frace M.A."/>
            <person name="Tang K."/>
            <person name="Arrowood M.J."/>
            <person name="Moss D.M."/>
            <person name="Zhang L."/>
            <person name="Feng Y."/>
            <person name="Xiao L."/>
        </authorList>
    </citation>
    <scope>NUCLEOTIDE SEQUENCE [LARGE SCALE GENOMIC DNA]</scope>
    <source>
        <strain evidence="1 2">CHN_HEN01</strain>
    </source>
</reference>
<evidence type="ECO:0000313" key="1">
    <source>
        <dbReference type="EMBL" id="OEH77604.1"/>
    </source>
</evidence>
<gene>
    <name evidence="1" type="ORF">cyc_08354</name>
</gene>
<dbReference type="Proteomes" id="UP000095192">
    <property type="component" value="Unassembled WGS sequence"/>
</dbReference>
<proteinExistence type="predicted"/>
<accession>A0A1D3D2D9</accession>
<organism evidence="1 2">
    <name type="scientific">Cyclospora cayetanensis</name>
    <dbReference type="NCBI Taxonomy" id="88456"/>
    <lineage>
        <taxon>Eukaryota</taxon>
        <taxon>Sar</taxon>
        <taxon>Alveolata</taxon>
        <taxon>Apicomplexa</taxon>
        <taxon>Conoidasida</taxon>
        <taxon>Coccidia</taxon>
        <taxon>Eucoccidiorida</taxon>
        <taxon>Eimeriorina</taxon>
        <taxon>Eimeriidae</taxon>
        <taxon>Cyclospora</taxon>
    </lineage>
</organism>
<name>A0A1D3D2D9_9EIME</name>
<dbReference type="EMBL" id="JROU02001041">
    <property type="protein sequence ID" value="OEH77604.1"/>
    <property type="molecule type" value="Genomic_DNA"/>
</dbReference>
<keyword evidence="2" id="KW-1185">Reference proteome</keyword>
<dbReference type="InParanoid" id="A0A1D3D2D9"/>
<dbReference type="AlphaFoldDB" id="A0A1D3D2D9"/>
<evidence type="ECO:0000313" key="2">
    <source>
        <dbReference type="Proteomes" id="UP000095192"/>
    </source>
</evidence>
<comment type="caution">
    <text evidence="1">The sequence shown here is derived from an EMBL/GenBank/DDBJ whole genome shotgun (WGS) entry which is preliminary data.</text>
</comment>